<dbReference type="InterPro" id="IPR012337">
    <property type="entry name" value="RNaseH-like_sf"/>
</dbReference>
<comment type="subcellular location">
    <subcellularLocation>
        <location evidence="1">Nucleus</location>
    </subcellularLocation>
</comment>
<feature type="region of interest" description="Disordered" evidence="7">
    <location>
        <begin position="215"/>
        <end position="341"/>
    </location>
</feature>
<feature type="compositionally biased region" description="Basic residues" evidence="7">
    <location>
        <begin position="50"/>
        <end position="60"/>
    </location>
</feature>
<dbReference type="STRING" id="105231.A0A1Y1IAJ6"/>
<dbReference type="GO" id="GO:0031125">
    <property type="term" value="P:rRNA 3'-end processing"/>
    <property type="evidence" value="ECO:0000318"/>
    <property type="project" value="GO_Central"/>
</dbReference>
<feature type="region of interest" description="Disordered" evidence="7">
    <location>
        <begin position="188"/>
        <end position="207"/>
    </location>
</feature>
<feature type="domain" description="Exonuclease" evidence="8">
    <location>
        <begin position="390"/>
        <end position="549"/>
    </location>
</feature>
<dbReference type="Gene3D" id="3.30.420.10">
    <property type="entry name" value="Ribonuclease H-like superfamily/Ribonuclease H"/>
    <property type="match status" value="1"/>
</dbReference>
<protein>
    <submittedName>
        <fullName evidence="9">Exonuclease family protein</fullName>
    </submittedName>
</protein>
<proteinExistence type="inferred from homology"/>
<evidence type="ECO:0000256" key="1">
    <source>
        <dbReference type="ARBA" id="ARBA00004123"/>
    </source>
</evidence>
<evidence type="ECO:0000313" key="9">
    <source>
        <dbReference type="EMBL" id="GAQ87994.1"/>
    </source>
</evidence>
<feature type="region of interest" description="Disordered" evidence="7">
    <location>
        <begin position="36"/>
        <end position="62"/>
    </location>
</feature>
<evidence type="ECO:0000313" key="10">
    <source>
        <dbReference type="Proteomes" id="UP000054558"/>
    </source>
</evidence>
<dbReference type="InterPro" id="IPR047021">
    <property type="entry name" value="REXO1/3/4-like"/>
</dbReference>
<dbReference type="PANTHER" id="PTHR12801">
    <property type="entry name" value="RNA EXONUCLEASE REXO1 / RECO3 FAMILY MEMBER-RELATED"/>
    <property type="match status" value="1"/>
</dbReference>
<dbReference type="OMA" id="WTQFSKL"/>
<feature type="compositionally biased region" description="Low complexity" evidence="7">
    <location>
        <begin position="311"/>
        <end position="327"/>
    </location>
</feature>
<dbReference type="OrthoDB" id="206335at2759"/>
<evidence type="ECO:0000256" key="2">
    <source>
        <dbReference type="ARBA" id="ARBA00006357"/>
    </source>
</evidence>
<comment type="similarity">
    <text evidence="2">Belongs to the REXO1/REXO3 family.</text>
</comment>
<dbReference type="GO" id="GO:0003676">
    <property type="term" value="F:nucleic acid binding"/>
    <property type="evidence" value="ECO:0007669"/>
    <property type="project" value="InterPro"/>
</dbReference>
<dbReference type="Pfam" id="PF00929">
    <property type="entry name" value="RNase_T"/>
    <property type="match status" value="1"/>
</dbReference>
<gene>
    <name evidence="9" type="ORF">KFL_003920140</name>
</gene>
<name>A0A1Y1IAJ6_KLENI</name>
<dbReference type="InterPro" id="IPR034922">
    <property type="entry name" value="REX1-like_exo"/>
</dbReference>
<keyword evidence="5 9" id="KW-0269">Exonuclease</keyword>
<evidence type="ECO:0000256" key="6">
    <source>
        <dbReference type="ARBA" id="ARBA00023242"/>
    </source>
</evidence>
<dbReference type="SMART" id="SM00479">
    <property type="entry name" value="EXOIII"/>
    <property type="match status" value="1"/>
</dbReference>
<dbReference type="InterPro" id="IPR013520">
    <property type="entry name" value="Ribonucl_H"/>
</dbReference>
<organism evidence="9 10">
    <name type="scientific">Klebsormidium nitens</name>
    <name type="common">Green alga</name>
    <name type="synonym">Ulothrix nitens</name>
    <dbReference type="NCBI Taxonomy" id="105231"/>
    <lineage>
        <taxon>Eukaryota</taxon>
        <taxon>Viridiplantae</taxon>
        <taxon>Streptophyta</taxon>
        <taxon>Klebsormidiophyceae</taxon>
        <taxon>Klebsormidiales</taxon>
        <taxon>Klebsormidiaceae</taxon>
        <taxon>Klebsormidium</taxon>
    </lineage>
</organism>
<dbReference type="GO" id="GO:0004527">
    <property type="term" value="F:exonuclease activity"/>
    <property type="evidence" value="ECO:0000318"/>
    <property type="project" value="GO_Central"/>
</dbReference>
<keyword evidence="6" id="KW-0539">Nucleus</keyword>
<evidence type="ECO:0000256" key="5">
    <source>
        <dbReference type="ARBA" id="ARBA00022839"/>
    </source>
</evidence>
<keyword evidence="10" id="KW-1185">Reference proteome</keyword>
<reference evidence="9 10" key="1">
    <citation type="journal article" date="2014" name="Nat. Commun.">
        <title>Klebsormidium flaccidum genome reveals primary factors for plant terrestrial adaptation.</title>
        <authorList>
            <person name="Hori K."/>
            <person name="Maruyama F."/>
            <person name="Fujisawa T."/>
            <person name="Togashi T."/>
            <person name="Yamamoto N."/>
            <person name="Seo M."/>
            <person name="Sato S."/>
            <person name="Yamada T."/>
            <person name="Mori H."/>
            <person name="Tajima N."/>
            <person name="Moriyama T."/>
            <person name="Ikeuchi M."/>
            <person name="Watanabe M."/>
            <person name="Wada H."/>
            <person name="Kobayashi K."/>
            <person name="Saito M."/>
            <person name="Masuda T."/>
            <person name="Sasaki-Sekimoto Y."/>
            <person name="Mashiguchi K."/>
            <person name="Awai K."/>
            <person name="Shimojima M."/>
            <person name="Masuda S."/>
            <person name="Iwai M."/>
            <person name="Nobusawa T."/>
            <person name="Narise T."/>
            <person name="Kondo S."/>
            <person name="Saito H."/>
            <person name="Sato R."/>
            <person name="Murakawa M."/>
            <person name="Ihara Y."/>
            <person name="Oshima-Yamada Y."/>
            <person name="Ohtaka K."/>
            <person name="Satoh M."/>
            <person name="Sonobe K."/>
            <person name="Ishii M."/>
            <person name="Ohtani R."/>
            <person name="Kanamori-Sato M."/>
            <person name="Honoki R."/>
            <person name="Miyazaki D."/>
            <person name="Mochizuki H."/>
            <person name="Umetsu J."/>
            <person name="Higashi K."/>
            <person name="Shibata D."/>
            <person name="Kamiya Y."/>
            <person name="Sato N."/>
            <person name="Nakamura Y."/>
            <person name="Tabata S."/>
            <person name="Ida S."/>
            <person name="Kurokawa K."/>
            <person name="Ohta H."/>
        </authorList>
    </citation>
    <scope>NUCLEOTIDE SEQUENCE [LARGE SCALE GENOMIC DNA]</scope>
    <source>
        <strain evidence="9 10">NIES-2285</strain>
    </source>
</reference>
<evidence type="ECO:0000256" key="4">
    <source>
        <dbReference type="ARBA" id="ARBA00022801"/>
    </source>
</evidence>
<keyword evidence="3" id="KW-0540">Nuclease</keyword>
<dbReference type="SUPFAM" id="SSF53098">
    <property type="entry name" value="Ribonuclease H-like"/>
    <property type="match status" value="1"/>
</dbReference>
<dbReference type="GO" id="GO:0005634">
    <property type="term" value="C:nucleus"/>
    <property type="evidence" value="ECO:0000318"/>
    <property type="project" value="GO_Central"/>
</dbReference>
<evidence type="ECO:0000259" key="8">
    <source>
        <dbReference type="SMART" id="SM00479"/>
    </source>
</evidence>
<dbReference type="EMBL" id="DF237341">
    <property type="protein sequence ID" value="GAQ87994.1"/>
    <property type="molecule type" value="Genomic_DNA"/>
</dbReference>
<evidence type="ECO:0000256" key="7">
    <source>
        <dbReference type="SAM" id="MobiDB-lite"/>
    </source>
</evidence>
<accession>A0A1Y1IAJ6</accession>
<feature type="compositionally biased region" description="Low complexity" evidence="7">
    <location>
        <begin position="275"/>
        <end position="289"/>
    </location>
</feature>
<sequence>MDVPINYRGLLGAGAEKEDGEIEEGEFVPQQTFEMGQATNSSVQAPARLGSKRRQRKKKAKLVEQGKGTMSDYYDVYGPNARAEIELKPPARSEQLIRLQDVSGLVTWTLADGIMPPWVFLKNKPLVSKVVLLYAAGLDPVLFSARPDLFPNIRTTFGTHRVAGGLEPTADVVSAAGVLLSLPGVKKRKLGDAGEKPPPASTAVNGKGAVTAEPALQVAEPQKKRQKVEGKSVVSGATEEGEITDMLEQGSGKRGTTAEPPEGSSLAGADQQESGEVGPAPGEGVGTPAADERNGVEGSSEKASTSEAADVKAGQGAGAKAGAARGAPVFSRRRNSGPPPFPPSYYVLTETEMRDNEYPTVIPGDPPTCPPGFVQTRPAVDLAGTKKRQPMVAVDCEMCYTEAGLELTRVTLVSGKGKVLLDKLVKPTNPIRDYNTKFSGITAEMLQDVTTTLQDIQAELLELVSAETILVGHSLQSDLQALKLIHGNNIDTALAFPHPRGPPYKPALRVLAERHLHRTIQGGDKGHDSVEDARATMELAQLKIQNGPSFGEARAIIGESLIELLGRKGKRCTLVDRRRLLRRFAVGTSGAVIAESDDEVVAKVRKEAHTPATRFLWARLAELTTHHEEMARTPTAVAASIAAISALLTCSPSGADVAVPPVSAALEAVLQRLDARVHAVYQGLPPNALLIVATGHGDTPAVRKLLELKFKGLQHASTGALPWTPEQEKVLLACQYRAKLGLVCAKVRQ</sequence>
<dbReference type="Proteomes" id="UP000054558">
    <property type="component" value="Unassembled WGS sequence"/>
</dbReference>
<evidence type="ECO:0000256" key="3">
    <source>
        <dbReference type="ARBA" id="ARBA00022722"/>
    </source>
</evidence>
<dbReference type="AlphaFoldDB" id="A0A1Y1IAJ6"/>
<dbReference type="PANTHER" id="PTHR12801:SF157">
    <property type="entry name" value="SMALL RNA DEGRADING NUCLEASE 5"/>
    <property type="match status" value="1"/>
</dbReference>
<dbReference type="InterPro" id="IPR036397">
    <property type="entry name" value="RNaseH_sf"/>
</dbReference>
<feature type="compositionally biased region" description="Basic and acidic residues" evidence="7">
    <location>
        <begin position="221"/>
        <end position="230"/>
    </location>
</feature>
<dbReference type="FunFam" id="3.30.420.10:FF:000019">
    <property type="entry name" value="RNA exonuclease NEF-sp"/>
    <property type="match status" value="1"/>
</dbReference>
<dbReference type="CDD" id="cd06145">
    <property type="entry name" value="REX1_like"/>
    <property type="match status" value="1"/>
</dbReference>
<keyword evidence="4" id="KW-0378">Hydrolase</keyword>